<keyword evidence="2 5" id="KW-0813">Transport</keyword>
<dbReference type="PROSITE" id="PS00211">
    <property type="entry name" value="ABC_TRANSPORTER_1"/>
    <property type="match status" value="1"/>
</dbReference>
<dbReference type="GO" id="GO:0031460">
    <property type="term" value="P:glycine betaine transport"/>
    <property type="evidence" value="ECO:0007669"/>
    <property type="project" value="InterPro"/>
</dbReference>
<organism evidence="7 9">
    <name type="scientific">Canicola haemoglobinophilus</name>
    <dbReference type="NCBI Taxonomy" id="733"/>
    <lineage>
        <taxon>Bacteria</taxon>
        <taxon>Pseudomonadati</taxon>
        <taxon>Pseudomonadota</taxon>
        <taxon>Gammaproteobacteria</taxon>
        <taxon>Pasteurellales</taxon>
        <taxon>Pasteurellaceae</taxon>
        <taxon>Canicola</taxon>
    </lineage>
</organism>
<dbReference type="EC" id="7.6.2.9" evidence="5"/>
<protein>
    <recommendedName>
        <fullName evidence="5">Quaternary amine transport ATP-binding protein</fullName>
        <ecNumber evidence="5">7.6.2.9</ecNumber>
    </recommendedName>
</protein>
<dbReference type="EMBL" id="UGHJ01000001">
    <property type="protein sequence ID" value="STO68606.1"/>
    <property type="molecule type" value="Genomic_DNA"/>
</dbReference>
<evidence type="ECO:0000256" key="2">
    <source>
        <dbReference type="ARBA" id="ARBA00022448"/>
    </source>
</evidence>
<comment type="subunit">
    <text evidence="5">The complex is probably composed of two ATP-binding proteins, two transmembrane proteins and a solute-binding protein.</text>
</comment>
<keyword evidence="9" id="KW-1185">Reference proteome</keyword>
<gene>
    <name evidence="7" type="primary">fbpC_1</name>
    <name evidence="8" type="synonym">fbpC_3</name>
    <name evidence="7" type="ORF">NCTC1659_01780</name>
    <name evidence="8" type="ORF">NCTC8540_01106</name>
</gene>
<dbReference type="FunFam" id="3.40.50.300:FF:000425">
    <property type="entry name" value="Probable ABC transporter, ATP-binding subunit"/>
    <property type="match status" value="1"/>
</dbReference>
<keyword evidence="7" id="KW-0378">Hydrolase</keyword>
<evidence type="ECO:0000313" key="8">
    <source>
        <dbReference type="EMBL" id="STO68606.1"/>
    </source>
</evidence>
<proteinExistence type="inferred from homology"/>
<name>A0A1V4B3S8_9PAST</name>
<dbReference type="GO" id="GO:0006865">
    <property type="term" value="P:amino acid transport"/>
    <property type="evidence" value="ECO:0007669"/>
    <property type="project" value="UniProtKB-UniRule"/>
</dbReference>
<dbReference type="OrthoDB" id="9802264at2"/>
<evidence type="ECO:0000256" key="4">
    <source>
        <dbReference type="ARBA" id="ARBA00022840"/>
    </source>
</evidence>
<dbReference type="Proteomes" id="UP000254496">
    <property type="component" value="Unassembled WGS sequence"/>
</dbReference>
<dbReference type="AlphaFoldDB" id="A0A1V4B3S8"/>
<keyword evidence="5" id="KW-1003">Cell membrane</keyword>
<comment type="subcellular location">
    <subcellularLocation>
        <location evidence="5">Cell inner membrane</location>
        <topology evidence="5">Peripheral membrane protein</topology>
    </subcellularLocation>
</comment>
<evidence type="ECO:0000313" key="10">
    <source>
        <dbReference type="Proteomes" id="UP000254496"/>
    </source>
</evidence>
<reference evidence="9 10" key="1">
    <citation type="submission" date="2018-06" db="EMBL/GenBank/DDBJ databases">
        <authorList>
            <consortium name="Pathogen Informatics"/>
            <person name="Doyle S."/>
        </authorList>
    </citation>
    <scope>NUCLEOTIDE SEQUENCE [LARGE SCALE GENOMIC DNA]</scope>
    <source>
        <strain evidence="7 9">NCTC1659</strain>
        <strain evidence="8 10">NCTC8540</strain>
    </source>
</reference>
<keyword evidence="5" id="KW-0472">Membrane</keyword>
<dbReference type="InterPro" id="IPR027417">
    <property type="entry name" value="P-loop_NTPase"/>
</dbReference>
<dbReference type="GO" id="GO:0005886">
    <property type="term" value="C:plasma membrane"/>
    <property type="evidence" value="ECO:0007669"/>
    <property type="project" value="UniProtKB-SubCell"/>
</dbReference>
<dbReference type="InterPro" id="IPR003593">
    <property type="entry name" value="AAA+_ATPase"/>
</dbReference>
<comment type="similarity">
    <text evidence="1 5">Belongs to the ABC transporter superfamily.</text>
</comment>
<dbReference type="RefSeq" id="WP_078217588.1">
    <property type="nucleotide sequence ID" value="NZ_MUXZ01000004.1"/>
</dbReference>
<evidence type="ECO:0000313" key="9">
    <source>
        <dbReference type="Proteomes" id="UP000254329"/>
    </source>
</evidence>
<dbReference type="Gene3D" id="3.40.50.300">
    <property type="entry name" value="P-loop containing nucleotide triphosphate hydrolases"/>
    <property type="match status" value="1"/>
</dbReference>
<feature type="domain" description="ABC transporter" evidence="6">
    <location>
        <begin position="28"/>
        <end position="264"/>
    </location>
</feature>
<evidence type="ECO:0000259" key="6">
    <source>
        <dbReference type="PROSITE" id="PS50893"/>
    </source>
</evidence>
<evidence type="ECO:0000313" key="7">
    <source>
        <dbReference type="EMBL" id="STO60490.1"/>
    </source>
</evidence>
<dbReference type="Pfam" id="PF00005">
    <property type="entry name" value="ABC_tran"/>
    <property type="match status" value="1"/>
</dbReference>
<dbReference type="SMART" id="SM00382">
    <property type="entry name" value="AAA"/>
    <property type="match status" value="1"/>
</dbReference>
<dbReference type="GO" id="GO:0015418">
    <property type="term" value="F:ABC-type quaternary ammonium compound transporting activity"/>
    <property type="evidence" value="ECO:0007669"/>
    <property type="project" value="UniProtKB-EC"/>
</dbReference>
<dbReference type="PANTHER" id="PTHR43869:SF1">
    <property type="entry name" value="GLYCINE BETAINE_PROLINE BETAINE TRANSPORT SYSTEM ATP-BINDING PROTEIN PROV"/>
    <property type="match status" value="1"/>
</dbReference>
<evidence type="ECO:0000256" key="3">
    <source>
        <dbReference type="ARBA" id="ARBA00022741"/>
    </source>
</evidence>
<dbReference type="GO" id="GO:0016887">
    <property type="term" value="F:ATP hydrolysis activity"/>
    <property type="evidence" value="ECO:0007669"/>
    <property type="project" value="UniProtKB-UniRule"/>
</dbReference>
<dbReference type="SUPFAM" id="SSF52540">
    <property type="entry name" value="P-loop containing nucleoside triphosphate hydrolases"/>
    <property type="match status" value="1"/>
</dbReference>
<dbReference type="InterPro" id="IPR017871">
    <property type="entry name" value="ABC_transporter-like_CS"/>
</dbReference>
<dbReference type="STRING" id="733.B0186_01345"/>
<evidence type="ECO:0000256" key="1">
    <source>
        <dbReference type="ARBA" id="ARBA00005417"/>
    </source>
</evidence>
<dbReference type="PANTHER" id="PTHR43869">
    <property type="entry name" value="GLYCINE BETAINE/PROLINE BETAINE TRANSPORT SYSTEM ATP-BINDING PROTEIN PROV"/>
    <property type="match status" value="1"/>
</dbReference>
<comment type="catalytic activity">
    <reaction evidence="5">
        <text>a quaternary ammonium(out) + ATP + H2O = a quaternary ammonium(in) + ADP + phosphate + H(+)</text>
        <dbReference type="Rhea" id="RHEA:11036"/>
        <dbReference type="ChEBI" id="CHEBI:15377"/>
        <dbReference type="ChEBI" id="CHEBI:15378"/>
        <dbReference type="ChEBI" id="CHEBI:30616"/>
        <dbReference type="ChEBI" id="CHEBI:35267"/>
        <dbReference type="ChEBI" id="CHEBI:43474"/>
        <dbReference type="ChEBI" id="CHEBI:456216"/>
    </reaction>
</comment>
<keyword evidence="4 5" id="KW-0067">ATP-binding</keyword>
<dbReference type="InterPro" id="IPR005892">
    <property type="entry name" value="Gly-betaine_transp_ATP-bd"/>
</dbReference>
<keyword evidence="3 5" id="KW-0547">Nucleotide-binding</keyword>
<evidence type="ECO:0000256" key="5">
    <source>
        <dbReference type="RuleBase" id="RU369116"/>
    </source>
</evidence>
<dbReference type="NCBIfam" id="TIGR01186">
    <property type="entry name" value="proV"/>
    <property type="match status" value="1"/>
</dbReference>
<sequence>MAQIKFQNVSKVYGKQCDKALKLLKQNVSSSEIFQQTGCQVGLRNINLEIEGSGIFCIIGLSGSGKSTLIRHINRLIEPSCGDIWVGETNVMSLDQNGLREFRQQKISMVFQHFGLFPHMNVVQNVSYALKVKNVSSKERLEQAKFWLNEVGLAGYENSCPDQLSGGMRQRVGLARAIAANTDIILMDEPFSALDPINRIKLQELVLKLQQKLNKCIVFITHDIDEAINLGKQIAILNAGELIQTGTPQELLTNPANEYVEDFMRLVKNPC</sequence>
<dbReference type="PROSITE" id="PS50893">
    <property type="entry name" value="ABC_TRANSPORTER_2"/>
    <property type="match status" value="1"/>
</dbReference>
<dbReference type="GO" id="GO:0005524">
    <property type="term" value="F:ATP binding"/>
    <property type="evidence" value="ECO:0007669"/>
    <property type="project" value="UniProtKB-UniRule"/>
</dbReference>
<dbReference type="EMBL" id="UGHF01000001">
    <property type="protein sequence ID" value="STO60490.1"/>
    <property type="molecule type" value="Genomic_DNA"/>
</dbReference>
<dbReference type="InterPro" id="IPR051921">
    <property type="entry name" value="ABC_osmolyte_uptake_ATP-bind"/>
</dbReference>
<dbReference type="Proteomes" id="UP000254329">
    <property type="component" value="Unassembled WGS sequence"/>
</dbReference>
<keyword evidence="5" id="KW-0997">Cell inner membrane</keyword>
<dbReference type="InterPro" id="IPR003439">
    <property type="entry name" value="ABC_transporter-like_ATP-bd"/>
</dbReference>
<accession>A0A1V4B3S8</accession>